<sequence>MNRILELQLMHLDLATANETNETNYSTCSNRACSTANGDGFDELS</sequence>
<accession>A0A7X5QW09</accession>
<dbReference type="AlphaFoldDB" id="A0A7X5QW09"/>
<protein>
    <submittedName>
        <fullName evidence="1">Uncharacterized protein</fullName>
    </submittedName>
</protein>
<dbReference type="Proteomes" id="UP000518878">
    <property type="component" value="Unassembled WGS sequence"/>
</dbReference>
<evidence type="ECO:0000313" key="1">
    <source>
        <dbReference type="EMBL" id="NID16451.1"/>
    </source>
</evidence>
<gene>
    <name evidence="1" type="ORF">HBF32_13355</name>
</gene>
<name>A0A7X5QW09_9GAMM</name>
<keyword evidence="2" id="KW-1185">Reference proteome</keyword>
<evidence type="ECO:0000313" key="2">
    <source>
        <dbReference type="Proteomes" id="UP000518878"/>
    </source>
</evidence>
<comment type="caution">
    <text evidence="1">The sequence shown here is derived from an EMBL/GenBank/DDBJ whole genome shotgun (WGS) entry which is preliminary data.</text>
</comment>
<proteinExistence type="predicted"/>
<dbReference type="EMBL" id="JAAQTL010000001">
    <property type="protein sequence ID" value="NID16451.1"/>
    <property type="molecule type" value="Genomic_DNA"/>
</dbReference>
<organism evidence="1 2">
    <name type="scientific">Luteibacter yeojuensis</name>
    <dbReference type="NCBI Taxonomy" id="345309"/>
    <lineage>
        <taxon>Bacteria</taxon>
        <taxon>Pseudomonadati</taxon>
        <taxon>Pseudomonadota</taxon>
        <taxon>Gammaproteobacteria</taxon>
        <taxon>Lysobacterales</taxon>
        <taxon>Rhodanobacteraceae</taxon>
        <taxon>Luteibacter</taxon>
    </lineage>
</organism>
<dbReference type="RefSeq" id="WP_166700086.1">
    <property type="nucleotide sequence ID" value="NZ_JAAQTL010000001.1"/>
</dbReference>
<reference evidence="1 2" key="1">
    <citation type="journal article" date="2006" name="Int. J. Syst. Evol. Microbiol.">
        <title>Dyella yeojuensis sp. nov., isolated from greenhouse soil in Korea.</title>
        <authorList>
            <person name="Kim B.Y."/>
            <person name="Weon H.Y."/>
            <person name="Lee K.H."/>
            <person name="Seok S.J."/>
            <person name="Kwon S.W."/>
            <person name="Go S.J."/>
            <person name="Stackebrandt E."/>
        </authorList>
    </citation>
    <scope>NUCLEOTIDE SEQUENCE [LARGE SCALE GENOMIC DNA]</scope>
    <source>
        <strain evidence="1 2">DSM 17673</strain>
    </source>
</reference>